<accession>A0A9P4IJX9</accession>
<dbReference type="PRINTS" id="PR00420">
    <property type="entry name" value="RNGMNOXGNASE"/>
</dbReference>
<keyword evidence="2" id="KW-0274">FAD</keyword>
<protein>
    <submittedName>
        <fullName evidence="5">FAD/NAD(P)-binding domain-containing protein</fullName>
    </submittedName>
</protein>
<gene>
    <name evidence="5" type="ORF">NA57DRAFT_65735</name>
</gene>
<name>A0A9P4IJX9_9PEZI</name>
<evidence type="ECO:0000256" key="2">
    <source>
        <dbReference type="ARBA" id="ARBA00022827"/>
    </source>
</evidence>
<evidence type="ECO:0000256" key="1">
    <source>
        <dbReference type="ARBA" id="ARBA00022630"/>
    </source>
</evidence>
<sequence>MAGEELTDTTDVIIIGAGPTGLTLSTTLHTHRVRNIVLEKDVDIWPYPRAFRNGENAWRALQAVGLTRQMYTEIMELYPNKAKFIPGRHTDYWHPPFLMYDWNRLGHTSHVGGSNFRQPVMERCMREFIDKSEYAELRVGCTVESINEDDEWVYVHFKDRHGKSRIVKGRFLAGADGKVGYTRKMYLEAKGVIMEETFPFRKTWVGSNWHVTVPTPETHPKFSLWKKGYTPQQVIDDFFPPYFFFLANPDRLGAAGRIGNLADQNGLWHTEFEINEGEDRHEMVSEEKVNEIFWPYLTHAGSRYGLSTEVRFPEDCIELKSTFSYAFRARTCNKWHVGRTLVLGDAAHVFPPYGGQGVRCGMLDAVDLAWRLALLTRDSTLDHDHLFTGWALERKTDVKRALKYTILNGELLSEKDPWKIFKRDWTMWFMQLLPSWRRAMQRTNTEALTYEYGEGMAFMKEMDGGKAISQVFCRRIGADGKDSGDLMYTDDVIFQKDKAGLFQLVQLVDMLEDVGVDEDALRRVDELSSGFVRGEELTTIVNDTNATLRSKLPKTVQGAFIRIASADEFLKSSLSTLSPLVEDYDELRIKKSVGGKRFAIVRPDKMLFATCSSWDELAMALKSILPMVLGKGKA</sequence>
<dbReference type="PANTHER" id="PTHR43476">
    <property type="entry name" value="3-(3-HYDROXY-PHENYL)PROPIONATE/3-HYDROXYCINNAMIC ACID HYDROXYLASE"/>
    <property type="match status" value="1"/>
</dbReference>
<evidence type="ECO:0000313" key="5">
    <source>
        <dbReference type="EMBL" id="KAF2099872.1"/>
    </source>
</evidence>
<comment type="caution">
    <text evidence="5">The sequence shown here is derived from an EMBL/GenBank/DDBJ whole genome shotgun (WGS) entry which is preliminary data.</text>
</comment>
<dbReference type="OrthoDB" id="2096480at2759"/>
<reference evidence="5" key="1">
    <citation type="journal article" date="2020" name="Stud. Mycol.">
        <title>101 Dothideomycetes genomes: a test case for predicting lifestyles and emergence of pathogens.</title>
        <authorList>
            <person name="Haridas S."/>
            <person name="Albert R."/>
            <person name="Binder M."/>
            <person name="Bloem J."/>
            <person name="Labutti K."/>
            <person name="Salamov A."/>
            <person name="Andreopoulos B."/>
            <person name="Baker S."/>
            <person name="Barry K."/>
            <person name="Bills G."/>
            <person name="Bluhm B."/>
            <person name="Cannon C."/>
            <person name="Castanera R."/>
            <person name="Culley D."/>
            <person name="Daum C."/>
            <person name="Ezra D."/>
            <person name="Gonzalez J."/>
            <person name="Henrissat B."/>
            <person name="Kuo A."/>
            <person name="Liang C."/>
            <person name="Lipzen A."/>
            <person name="Lutzoni F."/>
            <person name="Magnuson J."/>
            <person name="Mondo S."/>
            <person name="Nolan M."/>
            <person name="Ohm R."/>
            <person name="Pangilinan J."/>
            <person name="Park H.-J."/>
            <person name="Ramirez L."/>
            <person name="Alfaro M."/>
            <person name="Sun H."/>
            <person name="Tritt A."/>
            <person name="Yoshinaga Y."/>
            <person name="Zwiers L.-H."/>
            <person name="Turgeon B."/>
            <person name="Goodwin S."/>
            <person name="Spatafora J."/>
            <person name="Crous P."/>
            <person name="Grigoriev I."/>
        </authorList>
    </citation>
    <scope>NUCLEOTIDE SEQUENCE</scope>
    <source>
        <strain evidence="5">CBS 133067</strain>
    </source>
</reference>
<organism evidence="5 6">
    <name type="scientific">Rhizodiscina lignyota</name>
    <dbReference type="NCBI Taxonomy" id="1504668"/>
    <lineage>
        <taxon>Eukaryota</taxon>
        <taxon>Fungi</taxon>
        <taxon>Dikarya</taxon>
        <taxon>Ascomycota</taxon>
        <taxon>Pezizomycotina</taxon>
        <taxon>Dothideomycetes</taxon>
        <taxon>Pleosporomycetidae</taxon>
        <taxon>Aulographales</taxon>
        <taxon>Rhizodiscinaceae</taxon>
        <taxon>Rhizodiscina</taxon>
    </lineage>
</organism>
<dbReference type="GO" id="GO:0008688">
    <property type="term" value="F:3-(3-hydroxyphenyl)propionate hydroxylase activity"/>
    <property type="evidence" value="ECO:0007669"/>
    <property type="project" value="TreeGrafter"/>
</dbReference>
<evidence type="ECO:0000256" key="3">
    <source>
        <dbReference type="ARBA" id="ARBA00023002"/>
    </source>
</evidence>
<dbReference type="InterPro" id="IPR002938">
    <property type="entry name" value="FAD-bd"/>
</dbReference>
<dbReference type="Pfam" id="PF01494">
    <property type="entry name" value="FAD_binding_3"/>
    <property type="match status" value="1"/>
</dbReference>
<keyword evidence="1" id="KW-0285">Flavoprotein</keyword>
<dbReference type="EMBL" id="ML978125">
    <property type="protein sequence ID" value="KAF2099872.1"/>
    <property type="molecule type" value="Genomic_DNA"/>
</dbReference>
<dbReference type="InterPro" id="IPR050631">
    <property type="entry name" value="PheA/TfdB_FAD_monoxygenase"/>
</dbReference>
<keyword evidence="3" id="KW-0560">Oxidoreductase</keyword>
<dbReference type="AlphaFoldDB" id="A0A9P4IJX9"/>
<keyword evidence="6" id="KW-1185">Reference proteome</keyword>
<dbReference type="GO" id="GO:0019622">
    <property type="term" value="P:3-(3-hydroxy)phenylpropionate catabolic process"/>
    <property type="evidence" value="ECO:0007669"/>
    <property type="project" value="TreeGrafter"/>
</dbReference>
<dbReference type="GO" id="GO:0071949">
    <property type="term" value="F:FAD binding"/>
    <property type="evidence" value="ECO:0007669"/>
    <property type="project" value="InterPro"/>
</dbReference>
<evidence type="ECO:0000259" key="4">
    <source>
        <dbReference type="Pfam" id="PF01494"/>
    </source>
</evidence>
<dbReference type="InterPro" id="IPR036188">
    <property type="entry name" value="FAD/NAD-bd_sf"/>
</dbReference>
<dbReference type="PANTHER" id="PTHR43476:SF3">
    <property type="entry name" value="FAD-BINDING MONOOXYGENASE"/>
    <property type="match status" value="1"/>
</dbReference>
<feature type="domain" description="FAD-binding" evidence="4">
    <location>
        <begin position="10"/>
        <end position="377"/>
    </location>
</feature>
<dbReference type="SUPFAM" id="SSF51905">
    <property type="entry name" value="FAD/NAD(P)-binding domain"/>
    <property type="match status" value="1"/>
</dbReference>
<dbReference type="Proteomes" id="UP000799772">
    <property type="component" value="Unassembled WGS sequence"/>
</dbReference>
<proteinExistence type="predicted"/>
<evidence type="ECO:0000313" key="6">
    <source>
        <dbReference type="Proteomes" id="UP000799772"/>
    </source>
</evidence>
<dbReference type="Gene3D" id="3.50.50.60">
    <property type="entry name" value="FAD/NAD(P)-binding domain"/>
    <property type="match status" value="2"/>
</dbReference>